<dbReference type="PIRSF" id="PIRSF006281">
    <property type="entry name" value="MdoG"/>
    <property type="match status" value="1"/>
</dbReference>
<evidence type="ECO:0000256" key="4">
    <source>
        <dbReference type="ARBA" id="ARBA00015376"/>
    </source>
</evidence>
<evidence type="ECO:0000256" key="6">
    <source>
        <dbReference type="ARBA" id="ARBA00022764"/>
    </source>
</evidence>
<evidence type="ECO:0000256" key="5">
    <source>
        <dbReference type="ARBA" id="ARBA00022729"/>
    </source>
</evidence>
<evidence type="ECO:0000313" key="8">
    <source>
        <dbReference type="EMBL" id="SFJ82222.1"/>
    </source>
</evidence>
<dbReference type="InterPro" id="IPR013783">
    <property type="entry name" value="Ig-like_fold"/>
</dbReference>
<dbReference type="InterPro" id="IPR007444">
    <property type="entry name" value="Glucan_biosyn_MdoG_C"/>
</dbReference>
<name>A0A1I3UH32_9RHOB</name>
<evidence type="ECO:0000256" key="2">
    <source>
        <dbReference type="ARBA" id="ARBA00005001"/>
    </source>
</evidence>
<dbReference type="SUPFAM" id="SSF81296">
    <property type="entry name" value="E set domains"/>
    <property type="match status" value="1"/>
</dbReference>
<feature type="domain" description="Glucan biosynthesis periplasmic MdoG C-terminal" evidence="7">
    <location>
        <begin position="49"/>
        <end position="530"/>
    </location>
</feature>
<dbReference type="STRING" id="576117.SAMN04488138_11183"/>
<dbReference type="Proteomes" id="UP000183299">
    <property type="component" value="Unassembled WGS sequence"/>
</dbReference>
<keyword evidence="6" id="KW-0574">Periplasm</keyword>
<accession>A0A1I3UH32</accession>
<dbReference type="PANTHER" id="PTHR30504:SF4">
    <property type="entry name" value="GLUCANS BIOSYNTHESIS PROTEIN G"/>
    <property type="match status" value="1"/>
</dbReference>
<dbReference type="PANTHER" id="PTHR30504">
    <property type="entry name" value="GLUCANS BIOSYNTHESIS PROTEIN"/>
    <property type="match status" value="1"/>
</dbReference>
<evidence type="ECO:0000256" key="3">
    <source>
        <dbReference type="ARBA" id="ARBA00009284"/>
    </source>
</evidence>
<protein>
    <recommendedName>
        <fullName evidence="4">Glucans biosynthesis protein G</fullName>
    </recommendedName>
</protein>
<dbReference type="GO" id="GO:0051274">
    <property type="term" value="P:beta-glucan biosynthetic process"/>
    <property type="evidence" value="ECO:0007669"/>
    <property type="project" value="TreeGrafter"/>
</dbReference>
<dbReference type="AlphaFoldDB" id="A0A1I3UH32"/>
<dbReference type="SUPFAM" id="SSF74650">
    <property type="entry name" value="Galactose mutarotase-like"/>
    <property type="match status" value="1"/>
</dbReference>
<comment type="similarity">
    <text evidence="3">Belongs to the OpgD/OpgG family.</text>
</comment>
<dbReference type="Gene3D" id="2.70.98.10">
    <property type="match status" value="1"/>
</dbReference>
<comment type="subcellular location">
    <subcellularLocation>
        <location evidence="1">Periplasm</location>
    </subcellularLocation>
</comment>
<evidence type="ECO:0000259" key="7">
    <source>
        <dbReference type="Pfam" id="PF04349"/>
    </source>
</evidence>
<sequence>MTISNCTQQKAIAPEFWERRQFLTAAAASFASALAPAHLWAQEEEAPTFSFDMLTERMKDLAGHPYAAPEPVHGFLADLDYDAYQRIRFRPEQARWQEKGVTFRLHAFHPGWLFKEPVKINEVVGTSVHPMAFTTADFEYDDEELAQSIPPDAEMPGVAGFRLHAPLNRADIFDELIVFQGASYFRALGKGNSYGLSARGLAVNTGLPEGEEFPRFSEVWLHRPQPGEETVTVFAALDSPSVTGAYQFDITPGATTTVDVTARLFLRKDIKQLGIAPLTSMFLFNGADAGPFDDYRPAVHDSEALVLNTQAGETYFRHLNNPPRLASSYFGALSPRSFGLVQRNRDFEHYLDAQAHYERRPSLMIEPLGDWGKGAVRLVEIPSDLEVNDNIVAFWIPDQDTNAGDALEYTYRMHWGMSPQGAAPERLANVTRMRTGEGGVAGVQTDTGTRKFVIDFAGGLLDHLPENAQLEAVTSASNGEIVEAVLSPVNGRNEWRLVLEVRAEPDAIVELKAGISGYERTLSETWMYQWINA</sequence>
<dbReference type="Pfam" id="PF04349">
    <property type="entry name" value="MdoG"/>
    <property type="match status" value="1"/>
</dbReference>
<evidence type="ECO:0000313" key="9">
    <source>
        <dbReference type="Proteomes" id="UP000183299"/>
    </source>
</evidence>
<dbReference type="GO" id="GO:0030246">
    <property type="term" value="F:carbohydrate binding"/>
    <property type="evidence" value="ECO:0007669"/>
    <property type="project" value="InterPro"/>
</dbReference>
<dbReference type="UniPathway" id="UPA00637"/>
<dbReference type="GO" id="GO:0030288">
    <property type="term" value="C:outer membrane-bounded periplasmic space"/>
    <property type="evidence" value="ECO:0007669"/>
    <property type="project" value="TreeGrafter"/>
</dbReference>
<gene>
    <name evidence="8" type="ORF">SAMN04488138_11183</name>
</gene>
<dbReference type="InterPro" id="IPR006311">
    <property type="entry name" value="TAT_signal"/>
</dbReference>
<dbReference type="InterPro" id="IPR014718">
    <property type="entry name" value="GH-type_carb-bd"/>
</dbReference>
<dbReference type="Gene3D" id="2.60.40.10">
    <property type="entry name" value="Immunoglobulins"/>
    <property type="match status" value="1"/>
</dbReference>
<keyword evidence="5" id="KW-0732">Signal</keyword>
<dbReference type="PROSITE" id="PS51318">
    <property type="entry name" value="TAT"/>
    <property type="match status" value="1"/>
</dbReference>
<dbReference type="GO" id="GO:0003824">
    <property type="term" value="F:catalytic activity"/>
    <property type="evidence" value="ECO:0007669"/>
    <property type="project" value="InterPro"/>
</dbReference>
<comment type="pathway">
    <text evidence="2">Glycan metabolism; osmoregulated periplasmic glucan (OPG) biosynthesis.</text>
</comment>
<keyword evidence="9" id="KW-1185">Reference proteome</keyword>
<dbReference type="InterPro" id="IPR014438">
    <property type="entry name" value="Glucan_biosyn_MdoG/MdoD"/>
</dbReference>
<proteinExistence type="inferred from homology"/>
<reference evidence="8 9" key="1">
    <citation type="submission" date="2016-10" db="EMBL/GenBank/DDBJ databases">
        <authorList>
            <person name="de Groot N.N."/>
        </authorList>
    </citation>
    <scope>NUCLEOTIDE SEQUENCE [LARGE SCALE GENOMIC DNA]</scope>
    <source>
        <strain evidence="8 9">CGMCC 1.8891</strain>
    </source>
</reference>
<dbReference type="EMBL" id="FORY01000011">
    <property type="protein sequence ID" value="SFJ82222.1"/>
    <property type="molecule type" value="Genomic_DNA"/>
</dbReference>
<dbReference type="InterPro" id="IPR014756">
    <property type="entry name" value="Ig_E-set"/>
</dbReference>
<evidence type="ECO:0000256" key="1">
    <source>
        <dbReference type="ARBA" id="ARBA00004418"/>
    </source>
</evidence>
<dbReference type="FunFam" id="2.70.98.10:FF:000001">
    <property type="entry name" value="Glucans biosynthesis protein G"/>
    <property type="match status" value="1"/>
</dbReference>
<organism evidence="8 9">
    <name type="scientific">Celeribacter halophilus</name>
    <dbReference type="NCBI Taxonomy" id="576117"/>
    <lineage>
        <taxon>Bacteria</taxon>
        <taxon>Pseudomonadati</taxon>
        <taxon>Pseudomonadota</taxon>
        <taxon>Alphaproteobacteria</taxon>
        <taxon>Rhodobacterales</taxon>
        <taxon>Roseobacteraceae</taxon>
        <taxon>Celeribacter</taxon>
    </lineage>
</organism>
<dbReference type="InterPro" id="IPR011013">
    <property type="entry name" value="Gal_mutarotase_sf_dom"/>
</dbReference>